<evidence type="ECO:0000256" key="3">
    <source>
        <dbReference type="SAM" id="MobiDB-lite"/>
    </source>
</evidence>
<proteinExistence type="predicted"/>
<accession>A0AA85JFS7</accession>
<dbReference type="PROSITE" id="PS51450">
    <property type="entry name" value="LRR"/>
    <property type="match status" value="5"/>
</dbReference>
<evidence type="ECO:0000259" key="4">
    <source>
        <dbReference type="PROSITE" id="PS50021"/>
    </source>
</evidence>
<dbReference type="WBParaSite" id="TREG1_22310.1">
    <property type="protein sequence ID" value="TREG1_22310.1"/>
    <property type="gene ID" value="TREG1_22310"/>
</dbReference>
<dbReference type="SMART" id="SM00369">
    <property type="entry name" value="LRR_TYP"/>
    <property type="match status" value="4"/>
</dbReference>
<dbReference type="InterPro" id="IPR001715">
    <property type="entry name" value="CH_dom"/>
</dbReference>
<dbReference type="GO" id="GO:0005737">
    <property type="term" value="C:cytoplasm"/>
    <property type="evidence" value="ECO:0007669"/>
    <property type="project" value="TreeGrafter"/>
</dbReference>
<evidence type="ECO:0000313" key="6">
    <source>
        <dbReference type="WBParaSite" id="TREG1_22310.1"/>
    </source>
</evidence>
<name>A0AA85JFS7_TRIRE</name>
<dbReference type="PANTHER" id="PTHR48051:SF1">
    <property type="entry name" value="RAS SUPPRESSOR PROTEIN 1"/>
    <property type="match status" value="1"/>
</dbReference>
<dbReference type="PROSITE" id="PS50021">
    <property type="entry name" value="CH"/>
    <property type="match status" value="1"/>
</dbReference>
<dbReference type="InterPro" id="IPR001611">
    <property type="entry name" value="Leu-rich_rpt"/>
</dbReference>
<dbReference type="PANTHER" id="PTHR48051">
    <property type="match status" value="1"/>
</dbReference>
<keyword evidence="2" id="KW-0677">Repeat</keyword>
<dbReference type="SUPFAM" id="SSF52058">
    <property type="entry name" value="L domain-like"/>
    <property type="match status" value="1"/>
</dbReference>
<feature type="compositionally biased region" description="Polar residues" evidence="3">
    <location>
        <begin position="243"/>
        <end position="253"/>
    </location>
</feature>
<dbReference type="InterPro" id="IPR003591">
    <property type="entry name" value="Leu-rich_rpt_typical-subtyp"/>
</dbReference>
<reference evidence="6" key="2">
    <citation type="submission" date="2023-11" db="UniProtKB">
        <authorList>
            <consortium name="WormBaseParasite"/>
        </authorList>
    </citation>
    <scope>IDENTIFICATION</scope>
</reference>
<dbReference type="Pfam" id="PF13855">
    <property type="entry name" value="LRR_8"/>
    <property type="match status" value="1"/>
</dbReference>
<dbReference type="InterPro" id="IPR036872">
    <property type="entry name" value="CH_dom_sf"/>
</dbReference>
<evidence type="ECO:0000256" key="1">
    <source>
        <dbReference type="ARBA" id="ARBA00022614"/>
    </source>
</evidence>
<keyword evidence="1" id="KW-0433">Leucine-rich repeat</keyword>
<dbReference type="InterPro" id="IPR050216">
    <property type="entry name" value="LRR_domain-containing"/>
</dbReference>
<organism evidence="5 6">
    <name type="scientific">Trichobilharzia regenti</name>
    <name type="common">Nasal bird schistosome</name>
    <dbReference type="NCBI Taxonomy" id="157069"/>
    <lineage>
        <taxon>Eukaryota</taxon>
        <taxon>Metazoa</taxon>
        <taxon>Spiralia</taxon>
        <taxon>Lophotrochozoa</taxon>
        <taxon>Platyhelminthes</taxon>
        <taxon>Trematoda</taxon>
        <taxon>Digenea</taxon>
        <taxon>Strigeidida</taxon>
        <taxon>Schistosomatoidea</taxon>
        <taxon>Schistosomatidae</taxon>
        <taxon>Trichobilharzia</taxon>
    </lineage>
</organism>
<sequence length="836" mass="94836">MLDSSTASKKSGDIWKNDTNLKSFITCSYSLNLKTDFSNCRLGEFSTSLEALKFTESLNLSRNQITNLPSRVKEYRLLTFLNLSFNKIFSLPSCICELLNLRTLLISNNFLSSLPSDICKLSYLQEIDLSFNRITDFPASLSSLSSLKVLLLSNNLITDLPEEISDFRHLKILDLRSNKLKRLPLNLRLMWCLERLSLEENPLSSPPITIVARGIPYIFAFLSQQAQWNSDNITSEKYHDSLNDSSTPKTNTMKPPVTEKVTSRPFSNQNVQKYENVVDSTQKSLTEHEISSRPPTPSTMQEFTYTSTNIIKAEYLKSKGNNICSNDCVNVEGSPVQTKNRNKSLSSNRNEKSKSVSSISSLSTDEEPLTMNLYYSADENMVFEKRKSINESLKLHTPQQVENTVRELIIENSTSASNVNTETPILSIISNENDAVSSKSSIVERVNSYVNENETSSSSADEIISDHTKDSITKHVSGKYDRRVKAGRFTNSSRFRSSKRQQMVPDEFLNSDASHISHSSQYSGKYSIPHRSSSRCPNVPSNTNQMYYYKDSYHSHKNAADKNNCYDIARVGVAMYIPTEPILKSPPPPPNSSSNGLQKINKCHLNSNISSAAVFVSKNNDTKTENKRMDSPGRLELNKFDHIIKWEELYPEELNKIHQLRRIIDKELNIRLPVNPKHLAIELSTGVILIHLVNKFIGAASKIKVCSPRNDQTNMLSEVMKSYRRNIRRCREWLHLYGVPREYLFSTESIVNPNSANGLLSLANCIFIAYNLRESKFSNHLSTENNTSVVSCQYNTDFLQSHSKLQSTSSTNNDTKMNNHKVYEINTWPHHLCSDV</sequence>
<dbReference type="Proteomes" id="UP000050795">
    <property type="component" value="Unassembled WGS sequence"/>
</dbReference>
<keyword evidence="5" id="KW-1185">Reference proteome</keyword>
<dbReference type="SMART" id="SM00364">
    <property type="entry name" value="LRR_BAC"/>
    <property type="match status" value="6"/>
</dbReference>
<dbReference type="AlphaFoldDB" id="A0AA85JFS7"/>
<evidence type="ECO:0000313" key="5">
    <source>
        <dbReference type="Proteomes" id="UP000050795"/>
    </source>
</evidence>
<feature type="domain" description="Calponin-homology (CH)" evidence="4">
    <location>
        <begin position="654"/>
        <end position="771"/>
    </location>
</feature>
<reference evidence="5" key="1">
    <citation type="submission" date="2022-06" db="EMBL/GenBank/DDBJ databases">
        <authorList>
            <person name="Berger JAMES D."/>
            <person name="Berger JAMES D."/>
        </authorList>
    </citation>
    <scope>NUCLEOTIDE SEQUENCE [LARGE SCALE GENOMIC DNA]</scope>
</reference>
<evidence type="ECO:0000256" key="2">
    <source>
        <dbReference type="ARBA" id="ARBA00022737"/>
    </source>
</evidence>
<dbReference type="Gene3D" id="1.10.418.10">
    <property type="entry name" value="Calponin-like domain"/>
    <property type="match status" value="1"/>
</dbReference>
<dbReference type="CDD" id="cd00014">
    <property type="entry name" value="CH_SF"/>
    <property type="match status" value="1"/>
</dbReference>
<feature type="region of interest" description="Disordered" evidence="3">
    <location>
        <begin position="238"/>
        <end position="262"/>
    </location>
</feature>
<dbReference type="Gene3D" id="3.80.10.10">
    <property type="entry name" value="Ribonuclease Inhibitor"/>
    <property type="match status" value="1"/>
</dbReference>
<dbReference type="SUPFAM" id="SSF47576">
    <property type="entry name" value="Calponin-homology domain, CH-domain"/>
    <property type="match status" value="1"/>
</dbReference>
<protein>
    <recommendedName>
        <fullName evidence="4">Calponin-homology (CH) domain-containing protein</fullName>
    </recommendedName>
</protein>
<feature type="region of interest" description="Disordered" evidence="3">
    <location>
        <begin position="515"/>
        <end position="539"/>
    </location>
</feature>
<feature type="region of interest" description="Disordered" evidence="3">
    <location>
        <begin position="332"/>
        <end position="363"/>
    </location>
</feature>
<dbReference type="InterPro" id="IPR032675">
    <property type="entry name" value="LRR_dom_sf"/>
</dbReference>